<dbReference type="EMBL" id="LUGG01000001">
    <property type="protein sequence ID" value="OBZ78555.1"/>
    <property type="molecule type" value="Genomic_DNA"/>
</dbReference>
<evidence type="ECO:0000313" key="1">
    <source>
        <dbReference type="EMBL" id="OBZ78555.1"/>
    </source>
</evidence>
<organism evidence="1 2">
    <name type="scientific">Grifola frondosa</name>
    <name type="common">Maitake</name>
    <name type="synonym">Polyporus frondosus</name>
    <dbReference type="NCBI Taxonomy" id="5627"/>
    <lineage>
        <taxon>Eukaryota</taxon>
        <taxon>Fungi</taxon>
        <taxon>Dikarya</taxon>
        <taxon>Basidiomycota</taxon>
        <taxon>Agaricomycotina</taxon>
        <taxon>Agaricomycetes</taxon>
        <taxon>Polyporales</taxon>
        <taxon>Grifolaceae</taxon>
        <taxon>Grifola</taxon>
    </lineage>
</organism>
<accession>A0A1C7MNS6</accession>
<dbReference type="AlphaFoldDB" id="A0A1C7MNS6"/>
<keyword evidence="2" id="KW-1185">Reference proteome</keyword>
<protein>
    <submittedName>
        <fullName evidence="1">Uncharacterized protein</fullName>
    </submittedName>
</protein>
<sequence length="86" mass="9598">MSFNSAELPAGWFRSLIHGLIIRSGLTPERNRLEPSGYIRTKTSSFCGESRHRERIAGGAIYPKRSATAVLAETTFVLRLTCRTTK</sequence>
<name>A0A1C7MNS6_GRIFR</name>
<dbReference type="Proteomes" id="UP000092993">
    <property type="component" value="Unassembled WGS sequence"/>
</dbReference>
<evidence type="ECO:0000313" key="2">
    <source>
        <dbReference type="Proteomes" id="UP000092993"/>
    </source>
</evidence>
<proteinExistence type="predicted"/>
<comment type="caution">
    <text evidence="1">The sequence shown here is derived from an EMBL/GenBank/DDBJ whole genome shotgun (WGS) entry which is preliminary data.</text>
</comment>
<gene>
    <name evidence="1" type="ORF">A0H81_00972</name>
</gene>
<reference evidence="1 2" key="1">
    <citation type="submission" date="2016-03" db="EMBL/GenBank/DDBJ databases">
        <title>Whole genome sequencing of Grifola frondosa 9006-11.</title>
        <authorList>
            <person name="Min B."/>
            <person name="Park H."/>
            <person name="Kim J.-G."/>
            <person name="Cho H."/>
            <person name="Oh Y.-L."/>
            <person name="Kong W.-S."/>
            <person name="Choi I.-G."/>
        </authorList>
    </citation>
    <scope>NUCLEOTIDE SEQUENCE [LARGE SCALE GENOMIC DNA]</scope>
    <source>
        <strain evidence="1 2">9006-11</strain>
    </source>
</reference>